<name>A0A1B1MRH4_9POXV</name>
<dbReference type="GeneID" id="28340459"/>
<accession>A0A1B1MRH4</accession>
<dbReference type="RefSeq" id="YP_009268847.1">
    <property type="nucleotide sequence ID" value="NC_030656.1"/>
</dbReference>
<organism evidence="2 3">
    <name type="scientific">Pteropox virus</name>
    <dbReference type="NCBI Taxonomy" id="1873698"/>
    <lineage>
        <taxon>Viruses</taxon>
        <taxon>Varidnaviria</taxon>
        <taxon>Bamfordvirae</taxon>
        <taxon>Nucleocytoviricota</taxon>
        <taxon>Pokkesviricetes</taxon>
        <taxon>Chitovirales</taxon>
        <taxon>Poxviridae</taxon>
        <taxon>Chordopoxvirinae</taxon>
        <taxon>Pteropopoxvirus</taxon>
        <taxon>Pteropopoxvirus pteropox</taxon>
    </lineage>
</organism>
<proteinExistence type="predicted"/>
<reference evidence="2 3" key="1">
    <citation type="journal article" date="2016" name="J. Gen. Virol.">
        <title>Genomic characterization of a novel poxvirus from a flying fox: evidence for a new genus?</title>
        <authorList>
            <person name="O'Dea M.A."/>
            <person name="Tu S.L."/>
            <person name="Pang S."/>
            <person name="De Ridder T."/>
            <person name="Jackson B."/>
            <person name="Upton C."/>
        </authorList>
    </citation>
    <scope>NUCLEOTIDE SEQUENCE [LARGE SCALE GENOMIC DNA]</scope>
    <source>
        <strain evidence="2 3">Australia</strain>
    </source>
</reference>
<evidence type="ECO:0000256" key="1">
    <source>
        <dbReference type="SAM" id="MobiDB-lite"/>
    </source>
</evidence>
<gene>
    <name evidence="2" type="ORF">PTPV-Aus-132</name>
</gene>
<evidence type="ECO:0000313" key="3">
    <source>
        <dbReference type="Proteomes" id="UP000203626"/>
    </source>
</evidence>
<dbReference type="KEGG" id="vg:28340459"/>
<protein>
    <submittedName>
        <fullName evidence="2">Uncharacterized protein</fullName>
    </submittedName>
</protein>
<feature type="compositionally biased region" description="Low complexity" evidence="1">
    <location>
        <begin position="96"/>
        <end position="113"/>
    </location>
</feature>
<dbReference type="EMBL" id="KU980965">
    <property type="protein sequence ID" value="ANS71216.1"/>
    <property type="molecule type" value="Genomic_DNA"/>
</dbReference>
<feature type="region of interest" description="Disordered" evidence="1">
    <location>
        <begin position="88"/>
        <end position="113"/>
    </location>
</feature>
<sequence>MALFGALKKLLCIKVSDDRDQLNINGEDHNCEYRLVNNNNKSEKENKNMKVTFVNYSMASSTSSCSSVTTSTFSLSSFDEDVDETTPFNNASLKFSSNGSSGSMSNMLNNDSD</sequence>
<dbReference type="Proteomes" id="UP000203626">
    <property type="component" value="Segment"/>
</dbReference>
<keyword evidence="3" id="KW-1185">Reference proteome</keyword>
<evidence type="ECO:0000313" key="2">
    <source>
        <dbReference type="EMBL" id="ANS71216.1"/>
    </source>
</evidence>